<dbReference type="PROSITE" id="PS01124">
    <property type="entry name" value="HTH_ARAC_FAMILY_2"/>
    <property type="match status" value="1"/>
</dbReference>
<dbReference type="AlphaFoldDB" id="A0A1D8AEC5"/>
<keyword evidence="5" id="KW-0614">Plasmid</keyword>
<dbReference type="RefSeq" id="WP_069709853.1">
    <property type="nucleotide sequence ID" value="NZ_CP017077.1"/>
</dbReference>
<evidence type="ECO:0000259" key="4">
    <source>
        <dbReference type="PROSITE" id="PS01124"/>
    </source>
</evidence>
<gene>
    <name evidence="5" type="ORF">BES08_26770</name>
</gene>
<keyword evidence="6" id="KW-1185">Reference proteome</keyword>
<dbReference type="GO" id="GO:0043565">
    <property type="term" value="F:sequence-specific DNA binding"/>
    <property type="evidence" value="ECO:0007669"/>
    <property type="project" value="InterPro"/>
</dbReference>
<dbReference type="PANTHER" id="PTHR46796:SF6">
    <property type="entry name" value="ARAC SUBFAMILY"/>
    <property type="match status" value="1"/>
</dbReference>
<sequence>MESTSHVYDLPATSGMDCAIRGRITLPGVVMELHDYRFDGPQGGVFSSPRSFLDLALSPRPGRPRGGYAEIDHGATTALGPVIFIPAGARLHTWWGEGRQTSICCGFDGSGLPAEEIGICEDTLRATLDIRCRALDQALRRIAEEIARPGFCSDMLAHAVWMQATIELHRYLHQATSREAGDAARLSPMQIARIDERVEQPGKLPQVAELAAECGLSTRHFFRLFRATTGQTLTTYVAERKIAMARRLLAPGGPAIKVVAWECGFDSAAAFSAAFRKASGLTPRQFRQAMLS</sequence>
<dbReference type="Pfam" id="PF12833">
    <property type="entry name" value="HTH_18"/>
    <property type="match status" value="1"/>
</dbReference>
<keyword evidence="3" id="KW-0804">Transcription</keyword>
<dbReference type="PROSITE" id="PS00041">
    <property type="entry name" value="HTH_ARAC_FAMILY_1"/>
    <property type="match status" value="1"/>
</dbReference>
<feature type="domain" description="HTH araC/xylS-type" evidence="4">
    <location>
        <begin position="188"/>
        <end position="289"/>
    </location>
</feature>
<dbReference type="GO" id="GO:0003700">
    <property type="term" value="F:DNA-binding transcription factor activity"/>
    <property type="evidence" value="ECO:0007669"/>
    <property type="project" value="InterPro"/>
</dbReference>
<keyword evidence="2" id="KW-0238">DNA-binding</keyword>
<geneLocation type="plasmid" evidence="5 6">
    <name>pSA2</name>
</geneLocation>
<dbReference type="PRINTS" id="PR00032">
    <property type="entry name" value="HTHARAC"/>
</dbReference>
<evidence type="ECO:0000313" key="5">
    <source>
        <dbReference type="EMBL" id="AOR80466.1"/>
    </source>
</evidence>
<evidence type="ECO:0000313" key="6">
    <source>
        <dbReference type="Proteomes" id="UP000094626"/>
    </source>
</evidence>
<accession>A0A1D8AEC5</accession>
<dbReference type="InterPro" id="IPR018060">
    <property type="entry name" value="HTH_AraC"/>
</dbReference>
<dbReference type="PANTHER" id="PTHR46796">
    <property type="entry name" value="HTH-TYPE TRANSCRIPTIONAL ACTIVATOR RHAS-RELATED"/>
    <property type="match status" value="1"/>
</dbReference>
<proteinExistence type="predicted"/>
<name>A0A1D8AEC5_9SPHN</name>
<dbReference type="EMBL" id="CP017077">
    <property type="protein sequence ID" value="AOR80466.1"/>
    <property type="molecule type" value="Genomic_DNA"/>
</dbReference>
<evidence type="ECO:0000256" key="1">
    <source>
        <dbReference type="ARBA" id="ARBA00023015"/>
    </source>
</evidence>
<evidence type="ECO:0000256" key="2">
    <source>
        <dbReference type="ARBA" id="ARBA00023125"/>
    </source>
</evidence>
<dbReference type="InterPro" id="IPR050204">
    <property type="entry name" value="AraC_XylS_family_regulators"/>
</dbReference>
<dbReference type="Gene3D" id="1.10.10.60">
    <property type="entry name" value="Homeodomain-like"/>
    <property type="match status" value="2"/>
</dbReference>
<dbReference type="InterPro" id="IPR020449">
    <property type="entry name" value="Tscrpt_reg_AraC-type_HTH"/>
</dbReference>
<reference evidence="6" key="1">
    <citation type="journal article" date="2017" name="J. Biotechnol.">
        <title>Complete genome sequence of Novosphingobium resinovorum SA1, a versatile xenobiotic-degrading bacterium capable of utilizing sulfanilic acid.</title>
        <authorList>
            <person name="Hegedus B."/>
            <person name="Kos P.B."/>
            <person name="Balint B."/>
            <person name="Maroti G."/>
            <person name="Gan H.M."/>
            <person name="Perei K."/>
            <person name="Rakhely G."/>
        </authorList>
    </citation>
    <scope>NUCLEOTIDE SEQUENCE [LARGE SCALE GENOMIC DNA]</scope>
    <source>
        <strain evidence="6">SA1</strain>
    </source>
</reference>
<dbReference type="InterPro" id="IPR018062">
    <property type="entry name" value="HTH_AraC-typ_CS"/>
</dbReference>
<organism evidence="5 6">
    <name type="scientific">Novosphingobium resinovorum</name>
    <dbReference type="NCBI Taxonomy" id="158500"/>
    <lineage>
        <taxon>Bacteria</taxon>
        <taxon>Pseudomonadati</taxon>
        <taxon>Pseudomonadota</taxon>
        <taxon>Alphaproteobacteria</taxon>
        <taxon>Sphingomonadales</taxon>
        <taxon>Sphingomonadaceae</taxon>
        <taxon>Novosphingobium</taxon>
    </lineage>
</organism>
<dbReference type="Proteomes" id="UP000094626">
    <property type="component" value="Plasmid pSA2"/>
</dbReference>
<evidence type="ECO:0000256" key="3">
    <source>
        <dbReference type="ARBA" id="ARBA00023163"/>
    </source>
</evidence>
<protein>
    <submittedName>
        <fullName evidence="5">AraC family transcriptional regulator</fullName>
    </submittedName>
</protein>
<keyword evidence="1" id="KW-0805">Transcription regulation</keyword>
<dbReference type="SUPFAM" id="SSF46689">
    <property type="entry name" value="Homeodomain-like"/>
    <property type="match status" value="2"/>
</dbReference>
<dbReference type="InterPro" id="IPR009057">
    <property type="entry name" value="Homeodomain-like_sf"/>
</dbReference>
<dbReference type="SMART" id="SM00342">
    <property type="entry name" value="HTH_ARAC"/>
    <property type="match status" value="1"/>
</dbReference>
<dbReference type="OrthoDB" id="7508028at2"/>
<dbReference type="KEGG" id="nre:BES08_26770"/>